<reference evidence="1" key="1">
    <citation type="submission" date="2022-11" db="EMBL/GenBank/DDBJ databases">
        <title>beta-Carotene-producing bacterium, Jeongeuplla avenae sp. nov., alleviates the salt stress of Arabidopsis seedlings.</title>
        <authorList>
            <person name="Jiang L."/>
            <person name="Lee J."/>
        </authorList>
    </citation>
    <scope>NUCLEOTIDE SEQUENCE</scope>
    <source>
        <strain evidence="1">DY_R2A_6</strain>
    </source>
</reference>
<protein>
    <submittedName>
        <fullName evidence="1">Uncharacterized protein</fullName>
    </submittedName>
</protein>
<proteinExistence type="predicted"/>
<dbReference type="Proteomes" id="UP001163223">
    <property type="component" value="Chromosome"/>
</dbReference>
<accession>A0ACD4NPB7</accession>
<evidence type="ECO:0000313" key="1">
    <source>
        <dbReference type="EMBL" id="WAJ28648.1"/>
    </source>
</evidence>
<sequence length="204" mass="21421">MSSSAARRRLAALLTLVLPLCGGPVLAQSGISLNEGDGPEPVCLSSTRFAVEAQWRADDSGSDILIRAAGPGALPPAGEPCRYEPRAGDRILSSRYPDEALTVSALSDRFLVMEASTGPQSRLIVADLDADTNALVADDIEIEAVTGEGVDYWATEEGADPSACPDYAETLAAGLTPVIDARWFFSFAAGTSEKRSETRCSAVQ</sequence>
<evidence type="ECO:0000313" key="2">
    <source>
        <dbReference type="Proteomes" id="UP001163223"/>
    </source>
</evidence>
<organism evidence="1 2">
    <name type="scientific">Antarcticirhabdus aurantiaca</name>
    <dbReference type="NCBI Taxonomy" id="2606717"/>
    <lineage>
        <taxon>Bacteria</taxon>
        <taxon>Pseudomonadati</taxon>
        <taxon>Pseudomonadota</taxon>
        <taxon>Alphaproteobacteria</taxon>
        <taxon>Hyphomicrobiales</taxon>
        <taxon>Aurantimonadaceae</taxon>
        <taxon>Antarcticirhabdus</taxon>
    </lineage>
</organism>
<dbReference type="EMBL" id="CP113520">
    <property type="protein sequence ID" value="WAJ28648.1"/>
    <property type="molecule type" value="Genomic_DNA"/>
</dbReference>
<gene>
    <name evidence="1" type="ORF">OXU80_28275</name>
</gene>
<keyword evidence="2" id="KW-1185">Reference proteome</keyword>
<name>A0ACD4NPB7_9HYPH</name>